<evidence type="ECO:0000313" key="3">
    <source>
        <dbReference type="Proteomes" id="UP000064137"/>
    </source>
</evidence>
<accession>A0A0U4VZZ4</accession>
<protein>
    <submittedName>
        <fullName evidence="2">Phage capsid protein</fullName>
    </submittedName>
</protein>
<gene>
    <name evidence="2" type="ORF">APT59_11005</name>
</gene>
<dbReference type="Pfam" id="PF05929">
    <property type="entry name" value="Phage_GPO"/>
    <property type="match status" value="1"/>
</dbReference>
<reference evidence="2 3" key="1">
    <citation type="submission" date="2016-01" db="EMBL/GenBank/DDBJ databases">
        <title>Annotation of Pseudomonas oryzihabitans USDA-ARS-USMARC-56511.</title>
        <authorList>
            <person name="Harhay G.P."/>
            <person name="Harhay D.M."/>
            <person name="Smith T.P.L."/>
            <person name="Bono J.L."/>
            <person name="Heaton M.P."/>
            <person name="Clawson M.L."/>
            <person name="Chitko-Mckown C.G."/>
            <person name="Capik S.F."/>
            <person name="DeDonder K.D."/>
            <person name="Apley M.D."/>
            <person name="Lubbers B.V."/>
            <person name="White B.J."/>
            <person name="Larson R.L."/>
        </authorList>
    </citation>
    <scope>NUCLEOTIDE SEQUENCE [LARGE SCALE GENOMIC DNA]</scope>
    <source>
        <strain evidence="2 3">USDA-ARS-USMARC-56511</strain>
    </source>
</reference>
<feature type="region of interest" description="Disordered" evidence="1">
    <location>
        <begin position="257"/>
        <end position="281"/>
    </location>
</feature>
<dbReference type="RefSeq" id="WP_059314885.1">
    <property type="nucleotide sequence ID" value="NZ_CP013987.1"/>
</dbReference>
<dbReference type="Proteomes" id="UP000064137">
    <property type="component" value="Chromosome"/>
</dbReference>
<dbReference type="AlphaFoldDB" id="A0A0U4VZZ4"/>
<evidence type="ECO:0000256" key="1">
    <source>
        <dbReference type="SAM" id="MobiDB-lite"/>
    </source>
</evidence>
<name>A0A0U4VZZ4_9PSED</name>
<dbReference type="EMBL" id="CP013987">
    <property type="protein sequence ID" value="ALZ84696.1"/>
    <property type="molecule type" value="Genomic_DNA"/>
</dbReference>
<organism evidence="2 3">
    <name type="scientific">Pseudomonas oryzihabitans</name>
    <dbReference type="NCBI Taxonomy" id="47885"/>
    <lineage>
        <taxon>Bacteria</taxon>
        <taxon>Pseudomonadati</taxon>
        <taxon>Pseudomonadota</taxon>
        <taxon>Gammaproteobacteria</taxon>
        <taxon>Pseudomonadales</taxon>
        <taxon>Pseudomonadaceae</taxon>
        <taxon>Pseudomonas</taxon>
    </lineage>
</organism>
<dbReference type="InterPro" id="IPR009228">
    <property type="entry name" value="Capsid_scaffold_GpO"/>
</dbReference>
<sequence>MADPKTPKLRSPFFRVAVEGATSDGRQIERAWIEQAAASYNPKTYGARIWMEHIRSSVADSPFKAYGDVVAVKAEEVEINGQKKLALFAQIEPTADLVAMNKAKQKIYTSIEISPKFADTGAAYLVGLGITDSPASLGTDVLSFAAANPAANPYASRKLHADNLFTVAEETALTFDEVEDKPGLGALLFAKVQELLKGKDAQTQGEFAQFGAAVTAVAEHVREQDERFTRAEAALTELAGKHKQLQTDFAALQLQLSQTQDPNQPKRPPVTGGDGQNLTDC</sequence>
<dbReference type="KEGG" id="por:APT59_11005"/>
<proteinExistence type="predicted"/>
<dbReference type="OrthoDB" id="5625143at2"/>
<evidence type="ECO:0000313" key="2">
    <source>
        <dbReference type="EMBL" id="ALZ84696.1"/>
    </source>
</evidence>